<evidence type="ECO:0000313" key="2">
    <source>
        <dbReference type="Proteomes" id="UP000202440"/>
    </source>
</evidence>
<proteinExistence type="predicted"/>
<keyword evidence="2" id="KW-1185">Reference proteome</keyword>
<protein>
    <submittedName>
        <fullName evidence="1">Uncharacterized protein</fullName>
    </submittedName>
</protein>
<dbReference type="KEGG" id="bsan:CHH28_18070"/>
<dbReference type="RefSeq" id="WP_094061631.1">
    <property type="nucleotide sequence ID" value="NZ_CP022530.1"/>
</dbReference>
<organism evidence="1 2">
    <name type="scientific">Bacterioplanes sanyensis</name>
    <dbReference type="NCBI Taxonomy" id="1249553"/>
    <lineage>
        <taxon>Bacteria</taxon>
        <taxon>Pseudomonadati</taxon>
        <taxon>Pseudomonadota</taxon>
        <taxon>Gammaproteobacteria</taxon>
        <taxon>Oceanospirillales</taxon>
        <taxon>Oceanospirillaceae</taxon>
        <taxon>Bacterioplanes</taxon>
    </lineage>
</organism>
<gene>
    <name evidence="1" type="ORF">CHH28_18070</name>
</gene>
<name>A0A222FPM1_9GAMM</name>
<accession>A0A222FPM1</accession>
<dbReference type="EMBL" id="CP022530">
    <property type="protein sequence ID" value="ASP40464.1"/>
    <property type="molecule type" value="Genomic_DNA"/>
</dbReference>
<reference evidence="1 2" key="1">
    <citation type="submission" date="2017-07" db="EMBL/GenBank/DDBJ databases">
        <title>Annotated genome sequence of Bacterioplanes sanyensis isolated from Red Sea.</title>
        <authorList>
            <person name="Rehman Z.U."/>
        </authorList>
    </citation>
    <scope>NUCLEOTIDE SEQUENCE [LARGE SCALE GENOMIC DNA]</scope>
    <source>
        <strain evidence="1 2">NV9</strain>
    </source>
</reference>
<evidence type="ECO:0000313" key="1">
    <source>
        <dbReference type="EMBL" id="ASP40464.1"/>
    </source>
</evidence>
<sequence length="129" mass="14162">MDLSEVQLNELQHSAVTPTALLQGLQVYCREQGSPLEQAINQLARYVAQQWMAQQLAFADGLRLMQQLMAVMSSPSVVADLHGRVPEPAASICLAFDAGTLTQSAQRQGCKAEQAYTLPILQEALARWH</sequence>
<dbReference type="Proteomes" id="UP000202440">
    <property type="component" value="Chromosome"/>
</dbReference>
<dbReference type="AlphaFoldDB" id="A0A222FPM1"/>